<name>A0A3S4HYV8_SERRU</name>
<protein>
    <submittedName>
        <fullName evidence="1">Uncharacterized protein</fullName>
    </submittedName>
</protein>
<organism evidence="1 2">
    <name type="scientific">Serratia rubidaea</name>
    <name type="common">Serratia marinorubra</name>
    <dbReference type="NCBI Taxonomy" id="61652"/>
    <lineage>
        <taxon>Bacteria</taxon>
        <taxon>Pseudomonadati</taxon>
        <taxon>Pseudomonadota</taxon>
        <taxon>Gammaproteobacteria</taxon>
        <taxon>Enterobacterales</taxon>
        <taxon>Yersiniaceae</taxon>
        <taxon>Serratia</taxon>
    </lineage>
</organism>
<gene>
    <name evidence="1" type="ORF">NCTC9419_01119</name>
</gene>
<dbReference type="Proteomes" id="UP000271603">
    <property type="component" value="Chromosome"/>
</dbReference>
<evidence type="ECO:0000313" key="1">
    <source>
        <dbReference type="EMBL" id="VEA69644.1"/>
    </source>
</evidence>
<reference evidence="1 2" key="1">
    <citation type="submission" date="2018-12" db="EMBL/GenBank/DDBJ databases">
        <authorList>
            <consortium name="Pathogen Informatics"/>
        </authorList>
    </citation>
    <scope>NUCLEOTIDE SEQUENCE [LARGE SCALE GENOMIC DNA]</scope>
    <source>
        <strain evidence="1 2">NCTC9419</strain>
    </source>
</reference>
<dbReference type="AlphaFoldDB" id="A0A3S4HYV8"/>
<evidence type="ECO:0000313" key="2">
    <source>
        <dbReference type="Proteomes" id="UP000271603"/>
    </source>
</evidence>
<dbReference type="EMBL" id="LR134155">
    <property type="protein sequence ID" value="VEA69644.1"/>
    <property type="molecule type" value="Genomic_DNA"/>
</dbReference>
<proteinExistence type="predicted"/>
<accession>A0A3S4HYV8</accession>
<sequence length="112" mass="12839">MINIRSLRKKGVAIFIRKKLTCIQAIFSCRLAARWVNFRSAEIIKNPADGRVKFISIQQQTSTSRGYRRGSVTGDCDSLMSGYALRYKRLGWPILPYTISTRTNCVLTQYSR</sequence>